<sequence>MIWLPNHKRHPKANSEAKSAAPSSDTDFPAAPGAVNTQLSGLSITRIYGSRYSSWSDLSVVASRCSESDPQLISLLQSGDRWPQHFTHFPLDFKNNLCSILCGDVGQVHMAGTVDIVRYIYIWQATPACPEKGTTLVETAPLDWFLKWLEAVTAASAKYALNAQSVRNALRLPGKKGEGQAK</sequence>
<protein>
    <submittedName>
        <fullName evidence="2">HDC03027</fullName>
    </submittedName>
</protein>
<accession>Q6IH83</accession>
<reference evidence="2" key="1">
    <citation type="journal article" date="2003" name="Genome Biol.">
        <title>An integrated gene annotation and transcriptional profiling approach towards the full gene content of the Drosophila genome.</title>
        <authorList>
            <person name="Hild M."/>
            <person name="Beckmann B."/>
            <person name="Haas S.A."/>
            <person name="Koch B."/>
            <person name="Solovyev V."/>
            <person name="Busold C."/>
            <person name="Fellenberg K."/>
            <person name="Boutros M."/>
            <person name="Vingron M."/>
            <person name="Sauer F."/>
            <person name="Hoheisel J.D."/>
            <person name="Paro R."/>
        </authorList>
    </citation>
    <scope>NUCLEOTIDE SEQUENCE</scope>
</reference>
<feature type="region of interest" description="Disordered" evidence="1">
    <location>
        <begin position="1"/>
        <end position="32"/>
    </location>
</feature>
<name>Q6IH83_DROME</name>
<organism evidence="2">
    <name type="scientific">Drosophila melanogaster</name>
    <name type="common">Fruit fly</name>
    <dbReference type="NCBI Taxonomy" id="7227"/>
    <lineage>
        <taxon>Eukaryota</taxon>
        <taxon>Metazoa</taxon>
        <taxon>Ecdysozoa</taxon>
        <taxon>Arthropoda</taxon>
        <taxon>Hexapoda</taxon>
        <taxon>Insecta</taxon>
        <taxon>Pterygota</taxon>
        <taxon>Neoptera</taxon>
        <taxon>Endopterygota</taxon>
        <taxon>Diptera</taxon>
        <taxon>Brachycera</taxon>
        <taxon>Muscomorpha</taxon>
        <taxon>Ephydroidea</taxon>
        <taxon>Drosophilidae</taxon>
        <taxon>Drosophila</taxon>
        <taxon>Sophophora</taxon>
    </lineage>
</organism>
<gene>
    <name evidence="2" type="ORF">HDC03027</name>
</gene>
<dbReference type="EMBL" id="BK003533">
    <property type="protein sequence ID" value="DAA03732.1"/>
    <property type="molecule type" value="Genomic_DNA"/>
</dbReference>
<evidence type="ECO:0000256" key="1">
    <source>
        <dbReference type="SAM" id="MobiDB-lite"/>
    </source>
</evidence>
<feature type="compositionally biased region" description="Basic residues" evidence="1">
    <location>
        <begin position="1"/>
        <end position="12"/>
    </location>
</feature>
<dbReference type="AlphaFoldDB" id="Q6IH83"/>
<proteinExistence type="predicted"/>
<evidence type="ECO:0000313" key="2">
    <source>
        <dbReference type="EMBL" id="DAA03732.1"/>
    </source>
</evidence>